<dbReference type="Proteomes" id="UP000520052">
    <property type="component" value="Unassembled WGS sequence"/>
</dbReference>
<accession>A0A7K4MUG6</accession>
<evidence type="ECO:0008006" key="13">
    <source>
        <dbReference type="Google" id="ProtNLM"/>
    </source>
</evidence>
<dbReference type="EMBL" id="JACATG010000006">
    <property type="protein sequence ID" value="NWK13943.1"/>
    <property type="molecule type" value="Genomic_DNA"/>
</dbReference>
<dbReference type="EMBL" id="JACATJ010000006">
    <property type="protein sequence ID" value="NWK08995.1"/>
    <property type="molecule type" value="Genomic_DNA"/>
</dbReference>
<comment type="caution">
    <text evidence="2">The sequence shown here is derived from an EMBL/GenBank/DDBJ whole genome shotgun (WGS) entry which is preliminary data.</text>
</comment>
<dbReference type="Proteomes" id="UP000549797">
    <property type="component" value="Unassembled WGS sequence"/>
</dbReference>
<dbReference type="Proteomes" id="UP000559282">
    <property type="component" value="Unassembled WGS sequence"/>
</dbReference>
<name>A0A7K4MUG6_9ARCH</name>
<dbReference type="EMBL" id="JACATH010000003">
    <property type="protein sequence ID" value="NWJ57149.1"/>
    <property type="molecule type" value="Genomic_DNA"/>
</dbReference>
<dbReference type="AlphaFoldDB" id="A0A7K4MUG6"/>
<reference evidence="2" key="2">
    <citation type="submission" date="2020-06" db="EMBL/GenBank/DDBJ databases">
        <authorList>
            <person name="Wang Y."/>
        </authorList>
    </citation>
    <scope>NUCLEOTIDE SEQUENCE</scope>
    <source>
        <strain evidence="5">D1a</strain>
        <strain evidence="2">L15a</strain>
        <strain evidence="6">L19a</strain>
        <strain evidence="4">T1C4</strain>
        <strain evidence="1">T1L11</strain>
        <strain evidence="3">T3L1</strain>
    </source>
</reference>
<organism evidence="2 12">
    <name type="scientific">Marine Group I thaumarchaeote</name>
    <dbReference type="NCBI Taxonomy" id="2511932"/>
    <lineage>
        <taxon>Archaea</taxon>
        <taxon>Nitrososphaerota</taxon>
        <taxon>Marine Group I</taxon>
    </lineage>
</organism>
<evidence type="ECO:0000313" key="3">
    <source>
        <dbReference type="EMBL" id="NWJ84207.1"/>
    </source>
</evidence>
<protein>
    <recommendedName>
        <fullName evidence="13">DNA double-strand break repair nuclease NurA</fullName>
    </recommendedName>
</protein>
<reference evidence="7 8" key="1">
    <citation type="journal article" date="2019" name="Environ. Microbiol.">
        <title>Genomics insights into ecotype formation of ammonia-oxidizing archaea in the deep ocean.</title>
        <authorList>
            <person name="Wang Y."/>
            <person name="Huang J.M."/>
            <person name="Cui G.J."/>
            <person name="Nunoura T."/>
            <person name="Takaki Y."/>
            <person name="Li W.L."/>
            <person name="Li J."/>
            <person name="Gao Z.M."/>
            <person name="Takai K."/>
            <person name="Zhang A.Q."/>
            <person name="Stepanauskas R."/>
        </authorList>
    </citation>
    <scope>NUCLEOTIDE SEQUENCE [LARGE SCALE GENOMIC DNA]</scope>
    <source>
        <strain evidence="5 9">D1a</strain>
        <strain evidence="2 12">L15a</strain>
        <strain evidence="6 8">L19a</strain>
        <strain evidence="4 10">T1C4</strain>
        <strain evidence="1 11">T1L11</strain>
        <strain evidence="3 7">T3L1</strain>
    </source>
</reference>
<evidence type="ECO:0000313" key="12">
    <source>
        <dbReference type="Proteomes" id="UP000575480"/>
    </source>
</evidence>
<evidence type="ECO:0000313" key="7">
    <source>
        <dbReference type="Proteomes" id="UP000520052"/>
    </source>
</evidence>
<dbReference type="Proteomes" id="UP000535457">
    <property type="component" value="Unassembled WGS sequence"/>
</dbReference>
<evidence type="ECO:0000313" key="11">
    <source>
        <dbReference type="Proteomes" id="UP000563820"/>
    </source>
</evidence>
<dbReference type="EMBL" id="JACATF010000018">
    <property type="protein sequence ID" value="NWK07766.1"/>
    <property type="molecule type" value="Genomic_DNA"/>
</dbReference>
<evidence type="ECO:0000313" key="5">
    <source>
        <dbReference type="EMBL" id="NWK08995.1"/>
    </source>
</evidence>
<evidence type="ECO:0000313" key="2">
    <source>
        <dbReference type="EMBL" id="NWJ57149.1"/>
    </source>
</evidence>
<evidence type="ECO:0000313" key="8">
    <source>
        <dbReference type="Proteomes" id="UP000535457"/>
    </source>
</evidence>
<dbReference type="Proteomes" id="UP000563820">
    <property type="component" value="Unassembled WGS sequence"/>
</dbReference>
<evidence type="ECO:0000313" key="9">
    <source>
        <dbReference type="Proteomes" id="UP000549797"/>
    </source>
</evidence>
<evidence type="ECO:0000313" key="4">
    <source>
        <dbReference type="EMBL" id="NWK07766.1"/>
    </source>
</evidence>
<dbReference type="EMBL" id="JACATC010000006">
    <property type="protein sequence ID" value="NWJ84207.1"/>
    <property type="molecule type" value="Genomic_DNA"/>
</dbReference>
<sequence length="365" mass="41167">MIKEPIKSLIEELGTQLSQKEHSDIVLNNGNGKQFEIIPSEFKQITPIEQPKKIAFVDGGDAPLDEAPNYLITLNRIYFSIFCGKKRVKPSMSPRVQFLSFVISKVGTEGGKKKVSYDTRLFPHNESDKEFLPAEIDLTSITDGATVLQGSRLNSLARRFAEWQLAYKVVEKELVAGDILVIDGSLQTNFKNETKYTNKLYDLAIKKEVIICGLAKTSRLITESGDPLLARIDEIAADVKYDKWYVKVAEEVSSDDRGFMLAVKFHPNSNFVFRFEILREQFAKMNDSEINSVLSSLAENSQDVAMLGYPYGAIDADRFAQVRMTESNMYRGIILAERLRNPEWKRLEKYSASLAAHDVLNGVTS</sequence>
<dbReference type="Proteomes" id="UP000575480">
    <property type="component" value="Unassembled WGS sequence"/>
</dbReference>
<gene>
    <name evidence="4" type="ORF">HX847_05070</name>
    <name evidence="1" type="ORF">HX848_04160</name>
    <name evidence="5" type="ORF">HX852_04330</name>
    <name evidence="6" type="ORF">HX853_04830</name>
    <name evidence="3" type="ORF">HX854_05720</name>
    <name evidence="2" type="ORF">HX858_05280</name>
</gene>
<evidence type="ECO:0000313" key="1">
    <source>
        <dbReference type="EMBL" id="NWJ28568.1"/>
    </source>
</evidence>
<dbReference type="EMBL" id="JACATE010000005">
    <property type="protein sequence ID" value="NWJ28568.1"/>
    <property type="molecule type" value="Genomic_DNA"/>
</dbReference>
<evidence type="ECO:0000313" key="10">
    <source>
        <dbReference type="Proteomes" id="UP000559282"/>
    </source>
</evidence>
<evidence type="ECO:0000313" key="6">
    <source>
        <dbReference type="EMBL" id="NWK13943.1"/>
    </source>
</evidence>
<proteinExistence type="predicted"/>